<evidence type="ECO:0000313" key="4">
    <source>
        <dbReference type="Proteomes" id="UP000015100"/>
    </source>
</evidence>
<evidence type="ECO:0000313" key="3">
    <source>
        <dbReference type="EMBL" id="EPS35966.1"/>
    </source>
</evidence>
<feature type="compositionally biased region" description="Pro residues" evidence="1">
    <location>
        <begin position="162"/>
        <end position="174"/>
    </location>
</feature>
<dbReference type="Proteomes" id="UP000015100">
    <property type="component" value="Unassembled WGS sequence"/>
</dbReference>
<dbReference type="EMBL" id="AQGS01001000">
    <property type="protein sequence ID" value="EPS35966.1"/>
    <property type="molecule type" value="Genomic_DNA"/>
</dbReference>
<comment type="caution">
    <text evidence="3">The sequence shown here is derived from an EMBL/GenBank/DDBJ whole genome shotgun (WGS) entry which is preliminary data.</text>
</comment>
<keyword evidence="4" id="KW-1185">Reference proteome</keyword>
<name>S8A4C1_DACHA</name>
<keyword evidence="2" id="KW-0732">Signal</keyword>
<evidence type="ECO:0000256" key="2">
    <source>
        <dbReference type="SAM" id="SignalP"/>
    </source>
</evidence>
<feature type="region of interest" description="Disordered" evidence="1">
    <location>
        <begin position="131"/>
        <end position="176"/>
    </location>
</feature>
<protein>
    <submittedName>
        <fullName evidence="3">Uncharacterized protein</fullName>
    </submittedName>
</protein>
<feature type="chain" id="PRO_5004548253" evidence="2">
    <location>
        <begin position="23"/>
        <end position="414"/>
    </location>
</feature>
<accession>S8A4C1</accession>
<dbReference type="AlphaFoldDB" id="S8A4C1"/>
<feature type="signal peptide" evidence="2">
    <location>
        <begin position="1"/>
        <end position="22"/>
    </location>
</feature>
<organism evidence="3 4">
    <name type="scientific">Dactylellina haptotyla (strain CBS 200.50)</name>
    <name type="common">Nematode-trapping fungus</name>
    <name type="synonym">Monacrosporium haptotylum</name>
    <dbReference type="NCBI Taxonomy" id="1284197"/>
    <lineage>
        <taxon>Eukaryota</taxon>
        <taxon>Fungi</taxon>
        <taxon>Dikarya</taxon>
        <taxon>Ascomycota</taxon>
        <taxon>Pezizomycotina</taxon>
        <taxon>Orbiliomycetes</taxon>
        <taxon>Orbiliales</taxon>
        <taxon>Orbiliaceae</taxon>
        <taxon>Dactylellina</taxon>
    </lineage>
</organism>
<gene>
    <name evidence="3" type="ORF">H072_10577</name>
</gene>
<dbReference type="STRING" id="1284197.S8A4C1"/>
<evidence type="ECO:0000256" key="1">
    <source>
        <dbReference type="SAM" id="MobiDB-lite"/>
    </source>
</evidence>
<reference evidence="4" key="2">
    <citation type="submission" date="2013-04" db="EMBL/GenBank/DDBJ databases">
        <title>Genomic mechanisms accounting for the adaptation to parasitism in nematode-trapping fungi.</title>
        <authorList>
            <person name="Ahren D.G."/>
        </authorList>
    </citation>
    <scope>NUCLEOTIDE SEQUENCE [LARGE SCALE GENOMIC DNA]</scope>
    <source>
        <strain evidence="4">CBS 200.50</strain>
    </source>
</reference>
<sequence length="414" mass="45464">MFSTRFSLWAVALLTFVTLCTARTVITTQKCTTRYCGYAVPKPYRTTKIVHKTTAYTKVRWKTATKPKYTAVATGTKTVTSQRYTTLYTVTSSFTVYIGTSTYTRKTTITTPEFTETSDITTKTITPATREIPTPAGFVPINDDPDNRAAVSDVRKRSAAPAPSPAAEPEPEPVPGAQQYVSAVTCTKTYLTKTGTMDVWKTTTKLVGTTTKTLSWVTMTYWPDISTVTAKNALTIRTTTTTHKVAFASTTITVAAGTTTVYSTTITTTLPRETNYLACGTRNQGPPVWAQSRFVVAGGYGPDPSEPVGLVRILGNGTAYDCCALCHSYTGPQVCIGTQFMYLGLWGPPCPEWETEDCDVHEPENNMICNLIITNPGPGFCHHHTYRYYQTSSDPPQIISNGPTCNRFKYKRPT</sequence>
<dbReference type="HOGENOM" id="CLU_663959_0_0_1"/>
<reference evidence="3 4" key="1">
    <citation type="journal article" date="2013" name="PLoS Genet.">
        <title>Genomic mechanisms accounting for the adaptation to parasitism in nematode-trapping fungi.</title>
        <authorList>
            <person name="Meerupati T."/>
            <person name="Andersson K.M."/>
            <person name="Friman E."/>
            <person name="Kumar D."/>
            <person name="Tunlid A."/>
            <person name="Ahren D."/>
        </authorList>
    </citation>
    <scope>NUCLEOTIDE SEQUENCE [LARGE SCALE GENOMIC DNA]</scope>
    <source>
        <strain evidence="3 4">CBS 200.50</strain>
    </source>
</reference>
<dbReference type="OrthoDB" id="5428427at2759"/>
<proteinExistence type="predicted"/>